<dbReference type="Pfam" id="PF07690">
    <property type="entry name" value="MFS_1"/>
    <property type="match status" value="1"/>
</dbReference>
<evidence type="ECO:0000256" key="2">
    <source>
        <dbReference type="ARBA" id="ARBA00022448"/>
    </source>
</evidence>
<name>L0IGL4_THETR</name>
<keyword evidence="6 7" id="KW-0472">Membrane</keyword>
<dbReference type="RefSeq" id="WP_015310709.1">
    <property type="nucleotide sequence ID" value="NC_019970.1"/>
</dbReference>
<gene>
    <name evidence="9" type="ORF">Thethe_00153</name>
</gene>
<keyword evidence="5 7" id="KW-1133">Transmembrane helix</keyword>
<feature type="transmembrane region" description="Helical" evidence="7">
    <location>
        <begin position="110"/>
        <end position="128"/>
    </location>
</feature>
<feature type="transmembrane region" description="Helical" evidence="7">
    <location>
        <begin position="174"/>
        <end position="197"/>
    </location>
</feature>
<feature type="transmembrane region" description="Helical" evidence="7">
    <location>
        <begin position="314"/>
        <end position="333"/>
    </location>
</feature>
<organism evidence="9 10">
    <name type="scientific">Thermoanaerobacterium thermosaccharolyticum M0795</name>
    <dbReference type="NCBI Taxonomy" id="698948"/>
    <lineage>
        <taxon>Bacteria</taxon>
        <taxon>Bacillati</taxon>
        <taxon>Bacillota</taxon>
        <taxon>Clostridia</taxon>
        <taxon>Thermoanaerobacterales</taxon>
        <taxon>Thermoanaerobacteraceae</taxon>
        <taxon>Thermoanaerobacterium</taxon>
    </lineage>
</organism>
<comment type="subcellular location">
    <subcellularLocation>
        <location evidence="1">Cell membrane</location>
        <topology evidence="1">Multi-pass membrane protein</topology>
    </subcellularLocation>
</comment>
<dbReference type="PANTHER" id="PTHR23517">
    <property type="entry name" value="RESISTANCE PROTEIN MDTM, PUTATIVE-RELATED-RELATED"/>
    <property type="match status" value="1"/>
</dbReference>
<feature type="transmembrane region" description="Helical" evidence="7">
    <location>
        <begin position="256"/>
        <end position="278"/>
    </location>
</feature>
<dbReference type="InterPro" id="IPR011701">
    <property type="entry name" value="MFS"/>
</dbReference>
<feature type="transmembrane region" description="Helical" evidence="7">
    <location>
        <begin position="56"/>
        <end position="78"/>
    </location>
</feature>
<dbReference type="KEGG" id="tto:Thethe_00153"/>
<evidence type="ECO:0000256" key="3">
    <source>
        <dbReference type="ARBA" id="ARBA00022475"/>
    </source>
</evidence>
<evidence type="ECO:0000313" key="9">
    <source>
        <dbReference type="EMBL" id="AGB17889.1"/>
    </source>
</evidence>
<dbReference type="AlphaFoldDB" id="L0IGL4"/>
<dbReference type="Gene3D" id="1.20.1250.20">
    <property type="entry name" value="MFS general substrate transporter like domains"/>
    <property type="match status" value="1"/>
</dbReference>
<feature type="transmembrane region" description="Helical" evidence="7">
    <location>
        <begin position="149"/>
        <end position="168"/>
    </location>
</feature>
<sequence>MKKLDRIVNTVNYKNFDINLWATLASRVLSAIGYTMIMPFLAIMLARYHNLNTNQVAIVVSIYGFSQTGLMIPASFIVDRIGYKLSMIIGRILGGVIYILYLYISNVQLLALISITIGLGTSMFNLACKSFVSLNTASDEQKKLQAFTLYNLSLNIGGALGTLIGAIFMDKNGIVVLIYVVSVLNIFAAIIIDRIVVLDFDNRIKNKIKDSLLGFFTVIKNKKFCLYFVVIILIHISYSQFFTVLPIYFSKYNVSMLVYSIMLVINTIISVLFQIPLMIIINKKIKSNSLLGLGLGSLLIGFSIAILFLSTNMFILFFVAIVFTLGELIFTPFEDKAISDTINNVQYTSAYFSIASLGWSLAKGLGNYVGIRMLSVLHKNLFSIFISSFSLIASILLFFIYFFKQDKIIETFSENNL</sequence>
<evidence type="ECO:0000256" key="5">
    <source>
        <dbReference type="ARBA" id="ARBA00022989"/>
    </source>
</evidence>
<dbReference type="InterPro" id="IPR050171">
    <property type="entry name" value="MFS_Transporters"/>
</dbReference>
<protein>
    <submittedName>
        <fullName evidence="9">Arabinose efflux permease family protein</fullName>
    </submittedName>
</protein>
<dbReference type="InterPro" id="IPR020846">
    <property type="entry name" value="MFS_dom"/>
</dbReference>
<dbReference type="Proteomes" id="UP000010845">
    <property type="component" value="Chromosome"/>
</dbReference>
<dbReference type="HOGENOM" id="CLU_658781_0_0_9"/>
<feature type="domain" description="Major facilitator superfamily (MFS) profile" evidence="8">
    <location>
        <begin position="19"/>
        <end position="407"/>
    </location>
</feature>
<evidence type="ECO:0000259" key="8">
    <source>
        <dbReference type="PROSITE" id="PS50850"/>
    </source>
</evidence>
<dbReference type="PROSITE" id="PS50850">
    <property type="entry name" value="MFS"/>
    <property type="match status" value="1"/>
</dbReference>
<evidence type="ECO:0000256" key="7">
    <source>
        <dbReference type="SAM" id="Phobius"/>
    </source>
</evidence>
<keyword evidence="3" id="KW-1003">Cell membrane</keyword>
<feature type="transmembrane region" description="Helical" evidence="7">
    <location>
        <begin position="382"/>
        <end position="403"/>
    </location>
</feature>
<feature type="transmembrane region" description="Helical" evidence="7">
    <location>
        <begin position="85"/>
        <end position="104"/>
    </location>
</feature>
<evidence type="ECO:0000313" key="10">
    <source>
        <dbReference type="Proteomes" id="UP000010845"/>
    </source>
</evidence>
<evidence type="ECO:0000256" key="6">
    <source>
        <dbReference type="ARBA" id="ARBA00023136"/>
    </source>
</evidence>
<feature type="transmembrane region" description="Helical" evidence="7">
    <location>
        <begin position="345"/>
        <end position="362"/>
    </location>
</feature>
<accession>L0IGL4</accession>
<feature type="transmembrane region" description="Helical" evidence="7">
    <location>
        <begin position="20"/>
        <end position="44"/>
    </location>
</feature>
<feature type="transmembrane region" description="Helical" evidence="7">
    <location>
        <begin position="290"/>
        <end position="308"/>
    </location>
</feature>
<proteinExistence type="predicted"/>
<dbReference type="InterPro" id="IPR036259">
    <property type="entry name" value="MFS_trans_sf"/>
</dbReference>
<dbReference type="GO" id="GO:0022857">
    <property type="term" value="F:transmembrane transporter activity"/>
    <property type="evidence" value="ECO:0007669"/>
    <property type="project" value="InterPro"/>
</dbReference>
<feature type="transmembrane region" description="Helical" evidence="7">
    <location>
        <begin position="224"/>
        <end position="250"/>
    </location>
</feature>
<keyword evidence="2" id="KW-0813">Transport</keyword>
<dbReference type="GO" id="GO:0005886">
    <property type="term" value="C:plasma membrane"/>
    <property type="evidence" value="ECO:0007669"/>
    <property type="project" value="UniProtKB-SubCell"/>
</dbReference>
<evidence type="ECO:0000256" key="1">
    <source>
        <dbReference type="ARBA" id="ARBA00004651"/>
    </source>
</evidence>
<reference evidence="9 10" key="1">
    <citation type="submission" date="2012-03" db="EMBL/GenBank/DDBJ databases">
        <title>Complete sequence of chromosome of Thermoanaerobacterium thermosaccharolyticum M0795.</title>
        <authorList>
            <consortium name="US DOE Joint Genome Institute"/>
            <person name="Lucas S."/>
            <person name="Han J."/>
            <person name="Lapidus A."/>
            <person name="Cheng J.-F."/>
            <person name="Goodwin L."/>
            <person name="Pitluck S."/>
            <person name="Peters L."/>
            <person name="Teshima H."/>
            <person name="Detter J.C."/>
            <person name="Han C."/>
            <person name="Tapia R."/>
            <person name="Land M."/>
            <person name="Hauser L."/>
            <person name="Kyrpides N."/>
            <person name="Ivanova N."/>
            <person name="Pagani I."/>
            <person name="Feinberg L."/>
            <person name="Folden J."/>
            <person name="Hogsett D."/>
            <person name="Shaw J."/>
            <person name="Woyke T."/>
        </authorList>
    </citation>
    <scope>NUCLEOTIDE SEQUENCE [LARGE SCALE GENOMIC DNA]</scope>
    <source>
        <strain evidence="9 10">M0795</strain>
    </source>
</reference>
<evidence type="ECO:0000256" key="4">
    <source>
        <dbReference type="ARBA" id="ARBA00022692"/>
    </source>
</evidence>
<dbReference type="SUPFAM" id="SSF103473">
    <property type="entry name" value="MFS general substrate transporter"/>
    <property type="match status" value="1"/>
</dbReference>
<keyword evidence="4 7" id="KW-0812">Transmembrane</keyword>
<dbReference type="EMBL" id="CP003066">
    <property type="protein sequence ID" value="AGB17889.1"/>
    <property type="molecule type" value="Genomic_DNA"/>
</dbReference>
<dbReference type="PATRIC" id="fig|698948.3.peg.140"/>